<protein>
    <recommendedName>
        <fullName evidence="2">Ketopantoate reductase N-terminal domain-containing protein</fullName>
    </recommendedName>
</protein>
<dbReference type="SUPFAM" id="SSF51735">
    <property type="entry name" value="NAD(P)-binding Rossmann-fold domains"/>
    <property type="match status" value="1"/>
</dbReference>
<feature type="compositionally biased region" description="Basic and acidic residues" evidence="1">
    <location>
        <begin position="1"/>
        <end position="39"/>
    </location>
</feature>
<dbReference type="RefSeq" id="WP_267771171.1">
    <property type="nucleotide sequence ID" value="NZ_JAPNKE010000002.1"/>
</dbReference>
<evidence type="ECO:0000256" key="1">
    <source>
        <dbReference type="SAM" id="MobiDB-lite"/>
    </source>
</evidence>
<accession>A0A9X3EZK3</accession>
<organism evidence="3 4">
    <name type="scientific">Nannocystis pusilla</name>
    <dbReference type="NCBI Taxonomy" id="889268"/>
    <lineage>
        <taxon>Bacteria</taxon>
        <taxon>Pseudomonadati</taxon>
        <taxon>Myxococcota</taxon>
        <taxon>Polyangia</taxon>
        <taxon>Nannocystales</taxon>
        <taxon>Nannocystaceae</taxon>
        <taxon>Nannocystis</taxon>
    </lineage>
</organism>
<feature type="region of interest" description="Disordered" evidence="1">
    <location>
        <begin position="1"/>
        <end position="89"/>
    </location>
</feature>
<gene>
    <name evidence="3" type="ORF">OV079_24005</name>
</gene>
<reference evidence="3" key="1">
    <citation type="submission" date="2022-11" db="EMBL/GenBank/DDBJ databases">
        <title>Minimal conservation of predation-associated metabolite biosynthetic gene clusters underscores biosynthetic potential of Myxococcota including descriptions for ten novel species: Archangium lansinium sp. nov., Myxococcus landrumus sp. nov., Nannocystis bai.</title>
        <authorList>
            <person name="Ahearne A."/>
            <person name="Stevens C."/>
            <person name="Phillips K."/>
        </authorList>
    </citation>
    <scope>NUCLEOTIDE SEQUENCE</scope>
    <source>
        <strain evidence="3">Na p29</strain>
    </source>
</reference>
<feature type="domain" description="Ketopantoate reductase N-terminal" evidence="2">
    <location>
        <begin position="117"/>
        <end position="153"/>
    </location>
</feature>
<dbReference type="AlphaFoldDB" id="A0A9X3EZK3"/>
<dbReference type="Proteomes" id="UP001150924">
    <property type="component" value="Unassembled WGS sequence"/>
</dbReference>
<evidence type="ECO:0000259" key="2">
    <source>
        <dbReference type="Pfam" id="PF02558"/>
    </source>
</evidence>
<sequence length="155" mass="17188">MRPEHPFPAQRDRGEQEHQDERRNLGHDEREAGGRERMRGRIFAELGREEHRVGTGSGRDPVHGERQRPGAEEAADDPHPERERGHGVSITRTLSRAPSILALSGGARACYAQRMKIAILGRGGIGSTFAFQLARAGHDVTVIARGARLAYLERE</sequence>
<dbReference type="EMBL" id="JAPNKE010000002">
    <property type="protein sequence ID" value="MCY1008568.1"/>
    <property type="molecule type" value="Genomic_DNA"/>
</dbReference>
<proteinExistence type="predicted"/>
<name>A0A9X3EZK3_9BACT</name>
<dbReference type="InterPro" id="IPR013332">
    <property type="entry name" value="KPR_N"/>
</dbReference>
<dbReference type="Pfam" id="PF02558">
    <property type="entry name" value="ApbA"/>
    <property type="match status" value="1"/>
</dbReference>
<feature type="compositionally biased region" description="Basic and acidic residues" evidence="1">
    <location>
        <begin position="60"/>
        <end position="86"/>
    </location>
</feature>
<comment type="caution">
    <text evidence="3">The sequence shown here is derived from an EMBL/GenBank/DDBJ whole genome shotgun (WGS) entry which is preliminary data.</text>
</comment>
<dbReference type="InterPro" id="IPR036291">
    <property type="entry name" value="NAD(P)-bd_dom_sf"/>
</dbReference>
<dbReference type="Gene3D" id="3.40.50.720">
    <property type="entry name" value="NAD(P)-binding Rossmann-like Domain"/>
    <property type="match status" value="1"/>
</dbReference>
<evidence type="ECO:0000313" key="4">
    <source>
        <dbReference type="Proteomes" id="UP001150924"/>
    </source>
</evidence>
<keyword evidence="4" id="KW-1185">Reference proteome</keyword>
<evidence type="ECO:0000313" key="3">
    <source>
        <dbReference type="EMBL" id="MCY1008568.1"/>
    </source>
</evidence>